<dbReference type="Proteomes" id="UP000054683">
    <property type="component" value="Unassembled WGS sequence"/>
</dbReference>
<gene>
    <name evidence="2" type="ORF">AWB69_03896</name>
</gene>
<dbReference type="EMBL" id="FCOK02000025">
    <property type="protein sequence ID" value="SAL39367.1"/>
    <property type="molecule type" value="Genomic_DNA"/>
</dbReference>
<name>A0A158H5E1_9BURK</name>
<sequence>MEGLANILVGLAALAVLSIAVLAPDWRGGFRKRMLGRRSHGSYGTLRDWWLRHRH</sequence>
<evidence type="ECO:0000256" key="1">
    <source>
        <dbReference type="SAM" id="Phobius"/>
    </source>
</evidence>
<dbReference type="AlphaFoldDB" id="A0A158H5E1"/>
<keyword evidence="1" id="KW-1133">Transmembrane helix</keyword>
<evidence type="ECO:0000313" key="3">
    <source>
        <dbReference type="Proteomes" id="UP000054683"/>
    </source>
</evidence>
<feature type="transmembrane region" description="Helical" evidence="1">
    <location>
        <begin position="6"/>
        <end position="24"/>
    </location>
</feature>
<protein>
    <submittedName>
        <fullName evidence="2">Uncharacterized protein</fullName>
    </submittedName>
</protein>
<proteinExistence type="predicted"/>
<keyword evidence="1" id="KW-0812">Transmembrane</keyword>
<keyword evidence="1" id="KW-0472">Membrane</keyword>
<organism evidence="2 3">
    <name type="scientific">Caballeronia udeis</name>
    <dbReference type="NCBI Taxonomy" id="1232866"/>
    <lineage>
        <taxon>Bacteria</taxon>
        <taxon>Pseudomonadati</taxon>
        <taxon>Pseudomonadota</taxon>
        <taxon>Betaproteobacteria</taxon>
        <taxon>Burkholderiales</taxon>
        <taxon>Burkholderiaceae</taxon>
        <taxon>Caballeronia</taxon>
    </lineage>
</organism>
<accession>A0A158H5E1</accession>
<evidence type="ECO:0000313" key="2">
    <source>
        <dbReference type="EMBL" id="SAL39367.1"/>
    </source>
</evidence>
<reference evidence="2 3" key="1">
    <citation type="submission" date="2016-01" db="EMBL/GenBank/DDBJ databases">
        <authorList>
            <person name="Oliw E.H."/>
        </authorList>
    </citation>
    <scope>NUCLEOTIDE SEQUENCE [LARGE SCALE GENOMIC DNA]</scope>
    <source>
        <strain evidence="2">LMG 27134</strain>
    </source>
</reference>